<gene>
    <name evidence="2" type="ORF">METZ01_LOCUS491649</name>
</gene>
<feature type="domain" description="BRCT" evidence="1">
    <location>
        <begin position="74"/>
        <end position="165"/>
    </location>
</feature>
<feature type="non-terminal residue" evidence="2">
    <location>
        <position position="229"/>
    </location>
</feature>
<dbReference type="InterPro" id="IPR001357">
    <property type="entry name" value="BRCT_dom"/>
</dbReference>
<dbReference type="Gene3D" id="3.40.50.10190">
    <property type="entry name" value="BRCT domain"/>
    <property type="match status" value="1"/>
</dbReference>
<dbReference type="SUPFAM" id="SSF52113">
    <property type="entry name" value="BRCT domain"/>
    <property type="match status" value="1"/>
</dbReference>
<dbReference type="AlphaFoldDB" id="A0A383D3F8"/>
<name>A0A383D3F8_9ZZZZ</name>
<evidence type="ECO:0000259" key="1">
    <source>
        <dbReference type="PROSITE" id="PS50172"/>
    </source>
</evidence>
<dbReference type="PROSITE" id="PS50172">
    <property type="entry name" value="BRCT"/>
    <property type="match status" value="1"/>
</dbReference>
<sequence>MKVLLKAIRTSEDLTCLFIFCENNGIEMLRQGYPMTLENIQTGVINWGGYGSSFMIGPSLFNYFKLKYPDGDPPRGKAFARVKMIFNGELENNDTKVVIQRIEKLGGLVVQNIDEKVNLIVNGKGADKQLLKKAKELNHILILDEERFIEILPAIRKKPIKRTLKPRKDVPNTVDKKVLDKLKKFFISRDNDLISQGLEMYRSLQNTDVANYFLDGVQYASQGGGHLIP</sequence>
<evidence type="ECO:0000313" key="2">
    <source>
        <dbReference type="EMBL" id="SVE38795.1"/>
    </source>
</evidence>
<protein>
    <recommendedName>
        <fullName evidence="1">BRCT domain-containing protein</fullName>
    </recommendedName>
</protein>
<dbReference type="InterPro" id="IPR036420">
    <property type="entry name" value="BRCT_dom_sf"/>
</dbReference>
<dbReference type="Pfam" id="PF00533">
    <property type="entry name" value="BRCT"/>
    <property type="match status" value="1"/>
</dbReference>
<proteinExistence type="predicted"/>
<reference evidence="2" key="1">
    <citation type="submission" date="2018-05" db="EMBL/GenBank/DDBJ databases">
        <authorList>
            <person name="Lanie J.A."/>
            <person name="Ng W.-L."/>
            <person name="Kazmierczak K.M."/>
            <person name="Andrzejewski T.M."/>
            <person name="Davidsen T.M."/>
            <person name="Wayne K.J."/>
            <person name="Tettelin H."/>
            <person name="Glass J.I."/>
            <person name="Rusch D."/>
            <person name="Podicherti R."/>
            <person name="Tsui H.-C.T."/>
            <person name="Winkler M.E."/>
        </authorList>
    </citation>
    <scope>NUCLEOTIDE SEQUENCE</scope>
</reference>
<dbReference type="EMBL" id="UINC01213840">
    <property type="protein sequence ID" value="SVE38795.1"/>
    <property type="molecule type" value="Genomic_DNA"/>
</dbReference>
<organism evidence="2">
    <name type="scientific">marine metagenome</name>
    <dbReference type="NCBI Taxonomy" id="408172"/>
    <lineage>
        <taxon>unclassified sequences</taxon>
        <taxon>metagenomes</taxon>
        <taxon>ecological metagenomes</taxon>
    </lineage>
</organism>
<accession>A0A383D3F8</accession>